<gene>
    <name evidence="2" type="ORF">ACFPFX_11855</name>
</gene>
<proteinExistence type="predicted"/>
<evidence type="ECO:0000313" key="2">
    <source>
        <dbReference type="EMBL" id="MFC4956983.1"/>
    </source>
</evidence>
<name>A0ABV9UKK9_9ACTN</name>
<evidence type="ECO:0000256" key="1">
    <source>
        <dbReference type="SAM" id="MobiDB-lite"/>
    </source>
</evidence>
<dbReference type="EMBL" id="JBHSIZ010000012">
    <property type="protein sequence ID" value="MFC4956983.1"/>
    <property type="molecule type" value="Genomic_DNA"/>
</dbReference>
<dbReference type="Proteomes" id="UP001595834">
    <property type="component" value="Unassembled WGS sequence"/>
</dbReference>
<reference evidence="3" key="1">
    <citation type="journal article" date="2019" name="Int. J. Syst. Evol. Microbiol.">
        <title>The Global Catalogue of Microorganisms (GCM) 10K type strain sequencing project: providing services to taxonomists for standard genome sequencing and annotation.</title>
        <authorList>
            <consortium name="The Broad Institute Genomics Platform"/>
            <consortium name="The Broad Institute Genome Sequencing Center for Infectious Disease"/>
            <person name="Wu L."/>
            <person name="Ma J."/>
        </authorList>
    </citation>
    <scope>NUCLEOTIDE SEQUENCE [LARGE SCALE GENOMIC DNA]</scope>
    <source>
        <strain evidence="3">CCM 7224</strain>
    </source>
</reference>
<dbReference type="RefSeq" id="WP_344380824.1">
    <property type="nucleotide sequence ID" value="NZ_BAAASQ010000056.1"/>
</dbReference>
<comment type="caution">
    <text evidence="2">The sequence shown here is derived from an EMBL/GenBank/DDBJ whole genome shotgun (WGS) entry which is preliminary data.</text>
</comment>
<keyword evidence="3" id="KW-1185">Reference proteome</keyword>
<protein>
    <submittedName>
        <fullName evidence="2">Uncharacterized protein</fullName>
    </submittedName>
</protein>
<accession>A0ABV9UKK9</accession>
<sequence>MYEGGRGQAAGVAYPPQYDTFLPGGNTGAADVAETARERDEPVRSPLFVAMTHARDVLWPGSVAG</sequence>
<evidence type="ECO:0000313" key="3">
    <source>
        <dbReference type="Proteomes" id="UP001595834"/>
    </source>
</evidence>
<organism evidence="2 3">
    <name type="scientific">Streptomyces mauvecolor</name>
    <dbReference type="NCBI Taxonomy" id="58345"/>
    <lineage>
        <taxon>Bacteria</taxon>
        <taxon>Bacillati</taxon>
        <taxon>Actinomycetota</taxon>
        <taxon>Actinomycetes</taxon>
        <taxon>Kitasatosporales</taxon>
        <taxon>Streptomycetaceae</taxon>
        <taxon>Streptomyces</taxon>
    </lineage>
</organism>
<feature type="region of interest" description="Disordered" evidence="1">
    <location>
        <begin position="22"/>
        <end position="41"/>
    </location>
</feature>